<dbReference type="HOGENOM" id="CLU_124392_0_0_0"/>
<dbReference type="PANTHER" id="PTHR30093">
    <property type="entry name" value="GENERAL SECRETION PATHWAY PROTEIN G"/>
    <property type="match status" value="1"/>
</dbReference>
<evidence type="ECO:0000313" key="2">
    <source>
        <dbReference type="EMBL" id="ABF40604.1"/>
    </source>
</evidence>
<protein>
    <submittedName>
        <fullName evidence="2">Pilin, type IV, putative</fullName>
    </submittedName>
</protein>
<sequence>MRNAIHSIHSNRFVPLPPRICMEDHALSKQKGFSLIELLIVVAIILIIAAIAIPNLLRSRMAANEASAVSSVRSINTAQIAYNATYPTAGYATTMAALGPGATDCSSPGAATSANSCLLDNVLSSGKKAGYSFVISASASTPNTDYAVNANPVNPGSSGQRYFYSNAGGVIRYNQSAPATSNDIPIQ</sequence>
<dbReference type="PROSITE" id="PS00409">
    <property type="entry name" value="PROKAR_NTER_METHYL"/>
    <property type="match status" value="1"/>
</dbReference>
<feature type="transmembrane region" description="Helical" evidence="1">
    <location>
        <begin position="32"/>
        <end position="53"/>
    </location>
</feature>
<keyword evidence="1" id="KW-0812">Transmembrane</keyword>
<dbReference type="AlphaFoldDB" id="Q1IR96"/>
<keyword evidence="1" id="KW-1133">Transmembrane helix</keyword>
<dbReference type="SUPFAM" id="SSF54523">
    <property type="entry name" value="Pili subunits"/>
    <property type="match status" value="1"/>
</dbReference>
<dbReference type="NCBIfam" id="TIGR02532">
    <property type="entry name" value="IV_pilin_GFxxxE"/>
    <property type="match status" value="1"/>
</dbReference>
<dbReference type="EMBL" id="CP000360">
    <property type="protein sequence ID" value="ABF40604.1"/>
    <property type="molecule type" value="Genomic_DNA"/>
</dbReference>
<gene>
    <name evidence="2" type="ordered locus">Acid345_1602</name>
</gene>
<proteinExistence type="predicted"/>
<name>Q1IR96_KORVE</name>
<dbReference type="KEGG" id="aba:Acid345_1602"/>
<dbReference type="Pfam" id="PF07963">
    <property type="entry name" value="N_methyl"/>
    <property type="match status" value="1"/>
</dbReference>
<dbReference type="STRING" id="204669.Acid345_1602"/>
<accession>Q1IR96</accession>
<dbReference type="InterPro" id="IPR045584">
    <property type="entry name" value="Pilin-like"/>
</dbReference>
<keyword evidence="1" id="KW-0472">Membrane</keyword>
<organism evidence="2 3">
    <name type="scientific">Koribacter versatilis (strain Ellin345)</name>
    <dbReference type="NCBI Taxonomy" id="204669"/>
    <lineage>
        <taxon>Bacteria</taxon>
        <taxon>Pseudomonadati</taxon>
        <taxon>Acidobacteriota</taxon>
        <taxon>Terriglobia</taxon>
        <taxon>Terriglobales</taxon>
        <taxon>Candidatus Korobacteraceae</taxon>
        <taxon>Candidatus Korobacter</taxon>
    </lineage>
</organism>
<reference evidence="2 3" key="1">
    <citation type="journal article" date="2009" name="Appl. Environ. Microbiol.">
        <title>Three genomes from the phylum Acidobacteria provide insight into the lifestyles of these microorganisms in soils.</title>
        <authorList>
            <person name="Ward N.L."/>
            <person name="Challacombe J.F."/>
            <person name="Janssen P.H."/>
            <person name="Henrissat B."/>
            <person name="Coutinho P.M."/>
            <person name="Wu M."/>
            <person name="Xie G."/>
            <person name="Haft D.H."/>
            <person name="Sait M."/>
            <person name="Badger J."/>
            <person name="Barabote R.D."/>
            <person name="Bradley B."/>
            <person name="Brettin T.S."/>
            <person name="Brinkac L.M."/>
            <person name="Bruce D."/>
            <person name="Creasy T."/>
            <person name="Daugherty S.C."/>
            <person name="Davidsen T.M."/>
            <person name="DeBoy R.T."/>
            <person name="Detter J.C."/>
            <person name="Dodson R.J."/>
            <person name="Durkin A.S."/>
            <person name="Ganapathy A."/>
            <person name="Gwinn-Giglio M."/>
            <person name="Han C.S."/>
            <person name="Khouri H."/>
            <person name="Kiss H."/>
            <person name="Kothari S.P."/>
            <person name="Madupu R."/>
            <person name="Nelson K.E."/>
            <person name="Nelson W.C."/>
            <person name="Paulsen I."/>
            <person name="Penn K."/>
            <person name="Ren Q."/>
            <person name="Rosovitz M.J."/>
            <person name="Selengut J.D."/>
            <person name="Shrivastava S."/>
            <person name="Sullivan S.A."/>
            <person name="Tapia R."/>
            <person name="Thompson L.S."/>
            <person name="Watkins K.L."/>
            <person name="Yang Q."/>
            <person name="Yu C."/>
            <person name="Zafar N."/>
            <person name="Zhou L."/>
            <person name="Kuske C.R."/>
        </authorList>
    </citation>
    <scope>NUCLEOTIDE SEQUENCE [LARGE SCALE GENOMIC DNA]</scope>
    <source>
        <strain evidence="2 3">Ellin345</strain>
    </source>
</reference>
<dbReference type="Proteomes" id="UP000002432">
    <property type="component" value="Chromosome"/>
</dbReference>
<dbReference type="Gene3D" id="3.30.700.10">
    <property type="entry name" value="Glycoprotein, Type 4 Pilin"/>
    <property type="match status" value="1"/>
</dbReference>
<dbReference type="InterPro" id="IPR012902">
    <property type="entry name" value="N_methyl_site"/>
</dbReference>
<evidence type="ECO:0000313" key="3">
    <source>
        <dbReference type="Proteomes" id="UP000002432"/>
    </source>
</evidence>
<dbReference type="eggNOG" id="COG4968">
    <property type="taxonomic scope" value="Bacteria"/>
</dbReference>
<evidence type="ECO:0000256" key="1">
    <source>
        <dbReference type="SAM" id="Phobius"/>
    </source>
</evidence>
<dbReference type="EnsemblBacteria" id="ABF40604">
    <property type="protein sequence ID" value="ABF40604"/>
    <property type="gene ID" value="Acid345_1602"/>
</dbReference>
<keyword evidence="3" id="KW-1185">Reference proteome</keyword>